<dbReference type="GO" id="GO:0006303">
    <property type="term" value="P:double-strand break repair via nonhomologous end joining"/>
    <property type="evidence" value="ECO:0007669"/>
    <property type="project" value="InterPro"/>
</dbReference>
<dbReference type="CDD" id="cd17725">
    <property type="entry name" value="BRCT_XRCC1_rpt1"/>
    <property type="match status" value="1"/>
</dbReference>
<comment type="caution">
    <text evidence="8">The sequence shown here is derived from an EMBL/GenBank/DDBJ whole genome shotgun (WGS) entry which is preliminary data.</text>
</comment>
<accession>A0A843V7L3</accession>
<evidence type="ECO:0000259" key="7">
    <source>
        <dbReference type="PROSITE" id="PS50172"/>
    </source>
</evidence>
<dbReference type="SMART" id="SM00292">
    <property type="entry name" value="BRCT"/>
    <property type="match status" value="1"/>
</dbReference>
<keyword evidence="5" id="KW-0539">Nucleus</keyword>
<dbReference type="FunFam" id="3.40.50.10190:FF:000008">
    <property type="entry name" value="X-ray repair cross complementing 1"/>
    <property type="match status" value="1"/>
</dbReference>
<feature type="compositionally biased region" description="Basic and acidic residues" evidence="6">
    <location>
        <begin position="1"/>
        <end position="19"/>
    </location>
</feature>
<dbReference type="Proteomes" id="UP000652761">
    <property type="component" value="Unassembled WGS sequence"/>
</dbReference>
<reference evidence="8" key="1">
    <citation type="submission" date="2017-07" db="EMBL/GenBank/DDBJ databases">
        <title>Taro Niue Genome Assembly and Annotation.</title>
        <authorList>
            <person name="Atibalentja N."/>
            <person name="Keating K."/>
            <person name="Fields C.J."/>
        </authorList>
    </citation>
    <scope>NUCLEOTIDE SEQUENCE</scope>
    <source>
        <strain evidence="8">Niue_2</strain>
        <tissue evidence="8">Leaf</tissue>
    </source>
</reference>
<dbReference type="PANTHER" id="PTHR11370:SF5">
    <property type="entry name" value="DNA REPAIR PROTEIN XRCC1"/>
    <property type="match status" value="1"/>
</dbReference>
<dbReference type="EMBL" id="NMUH01001175">
    <property type="protein sequence ID" value="MQL89750.1"/>
    <property type="molecule type" value="Genomic_DNA"/>
</dbReference>
<dbReference type="InterPro" id="IPR001357">
    <property type="entry name" value="BRCT_dom"/>
</dbReference>
<evidence type="ECO:0000256" key="1">
    <source>
        <dbReference type="ARBA" id="ARBA00004123"/>
    </source>
</evidence>
<keyword evidence="9" id="KW-1185">Reference proteome</keyword>
<keyword evidence="3" id="KW-0227">DNA damage</keyword>
<proteinExistence type="predicted"/>
<dbReference type="GO" id="GO:0005634">
    <property type="term" value="C:nucleus"/>
    <property type="evidence" value="ECO:0007669"/>
    <property type="project" value="UniProtKB-SubCell"/>
</dbReference>
<keyword evidence="2" id="KW-0677">Repeat</keyword>
<comment type="subcellular location">
    <subcellularLocation>
        <location evidence="1">Nucleus</location>
    </subcellularLocation>
</comment>
<dbReference type="Pfam" id="PF00533">
    <property type="entry name" value="BRCT"/>
    <property type="match status" value="1"/>
</dbReference>
<dbReference type="Gene3D" id="3.40.50.10190">
    <property type="entry name" value="BRCT domain"/>
    <property type="match status" value="1"/>
</dbReference>
<dbReference type="AlphaFoldDB" id="A0A843V7L3"/>
<protein>
    <recommendedName>
        <fullName evidence="7">BRCT domain-containing protein</fullName>
    </recommendedName>
</protein>
<feature type="compositionally biased region" description="Low complexity" evidence="6">
    <location>
        <begin position="58"/>
        <end position="69"/>
    </location>
</feature>
<evidence type="ECO:0000256" key="5">
    <source>
        <dbReference type="ARBA" id="ARBA00023242"/>
    </source>
</evidence>
<name>A0A843V7L3_COLES</name>
<feature type="compositionally biased region" description="Basic and acidic residues" evidence="6">
    <location>
        <begin position="29"/>
        <end position="39"/>
    </location>
</feature>
<evidence type="ECO:0000256" key="2">
    <source>
        <dbReference type="ARBA" id="ARBA00022737"/>
    </source>
</evidence>
<evidence type="ECO:0000256" key="3">
    <source>
        <dbReference type="ARBA" id="ARBA00022763"/>
    </source>
</evidence>
<gene>
    <name evidence="8" type="ORF">Taro_022342</name>
</gene>
<dbReference type="PROSITE" id="PS50172">
    <property type="entry name" value="BRCT"/>
    <property type="match status" value="1"/>
</dbReference>
<dbReference type="SUPFAM" id="SSF52113">
    <property type="entry name" value="BRCT domain"/>
    <property type="match status" value="1"/>
</dbReference>
<feature type="region of interest" description="Disordered" evidence="6">
    <location>
        <begin position="1"/>
        <end position="69"/>
    </location>
</feature>
<evidence type="ECO:0000313" key="9">
    <source>
        <dbReference type="Proteomes" id="UP000652761"/>
    </source>
</evidence>
<keyword evidence="4" id="KW-0234">DNA repair</keyword>
<evidence type="ECO:0000313" key="8">
    <source>
        <dbReference type="EMBL" id="MQL89750.1"/>
    </source>
</evidence>
<dbReference type="GO" id="GO:0003684">
    <property type="term" value="F:damaged DNA binding"/>
    <property type="evidence" value="ECO:0007669"/>
    <property type="project" value="InterPro"/>
</dbReference>
<organism evidence="8 9">
    <name type="scientific">Colocasia esculenta</name>
    <name type="common">Wild taro</name>
    <name type="synonym">Arum esculentum</name>
    <dbReference type="NCBI Taxonomy" id="4460"/>
    <lineage>
        <taxon>Eukaryota</taxon>
        <taxon>Viridiplantae</taxon>
        <taxon>Streptophyta</taxon>
        <taxon>Embryophyta</taxon>
        <taxon>Tracheophyta</taxon>
        <taxon>Spermatophyta</taxon>
        <taxon>Magnoliopsida</taxon>
        <taxon>Liliopsida</taxon>
        <taxon>Araceae</taxon>
        <taxon>Aroideae</taxon>
        <taxon>Colocasieae</taxon>
        <taxon>Colocasia</taxon>
    </lineage>
</organism>
<dbReference type="GO" id="GO:0006284">
    <property type="term" value="P:base-excision repair"/>
    <property type="evidence" value="ECO:0007669"/>
    <property type="project" value="InterPro"/>
</dbReference>
<dbReference type="PANTHER" id="PTHR11370">
    <property type="entry name" value="DNA-REPAIR PROTEIN XRCC1"/>
    <property type="match status" value="1"/>
</dbReference>
<evidence type="ECO:0000256" key="6">
    <source>
        <dbReference type="SAM" id="MobiDB-lite"/>
    </source>
</evidence>
<dbReference type="GO" id="GO:0000012">
    <property type="term" value="P:single strand break repair"/>
    <property type="evidence" value="ECO:0007669"/>
    <property type="project" value="InterPro"/>
</dbReference>
<feature type="domain" description="BRCT" evidence="7">
    <location>
        <begin position="74"/>
        <end position="162"/>
    </location>
</feature>
<evidence type="ECO:0000256" key="4">
    <source>
        <dbReference type="ARBA" id="ARBA00023204"/>
    </source>
</evidence>
<dbReference type="InterPro" id="IPR036420">
    <property type="entry name" value="BRCT_dom_sf"/>
</dbReference>
<sequence>MSDLKLHPKDDKEKTEKRNLPSWMNSNDDENKPHKEKQVDSASQDKVQGHKGPKELSKQSTNSHSEQSSESTLHFSKLLEGVVFVLSGFVNPERSTLRSQALEMGGEYRPDWTSECTLLVCAFPNTPKFRQVEADCGTIVSRDWIAECYNQKKLVEIDRFLMHAGKPWRKSDGVPVCKRDQGSKISAKVSKQLERRPLQTVDDSSISGSGVCESSSKHLSPSLVKEWAIVDLTATMSWLEKQEERPEPDEIKKIAAEGIIICLQDTIEALDNNQLDGRTRKDSLTKEELSKLALDCKHVYEEEFNRQDDSSVKRKRCKAAGDNYNDQKQKVAVENEGFDNCIAHPGGVRKWRRRELTC</sequence>
<dbReference type="OrthoDB" id="25840at2759"/>
<dbReference type="InterPro" id="IPR045080">
    <property type="entry name" value="BRCT_XRCC1_rpt1"/>
</dbReference>